<reference evidence="2 3" key="1">
    <citation type="journal article" date="2013" name="Genome Biol.">
        <title>Genome of Acanthamoeba castellanii highlights extensive lateral gene transfer and early evolution of tyrosine kinase signaling.</title>
        <authorList>
            <person name="Clarke M."/>
            <person name="Lohan A.J."/>
            <person name="Liu B."/>
            <person name="Lagkouvardos I."/>
            <person name="Roy S."/>
            <person name="Zafar N."/>
            <person name="Bertelli C."/>
            <person name="Schilde C."/>
            <person name="Kianianmomeni A."/>
            <person name="Burglin T.R."/>
            <person name="Frech C."/>
            <person name="Turcotte B."/>
            <person name="Kopec K.O."/>
            <person name="Synnott J.M."/>
            <person name="Choo C."/>
            <person name="Paponov I."/>
            <person name="Finkler A."/>
            <person name="Soon Heng Tan C."/>
            <person name="Hutchins A.P."/>
            <person name="Weinmeier T."/>
            <person name="Rattei T."/>
            <person name="Chu J.S."/>
            <person name="Gimenez G."/>
            <person name="Irimia M."/>
            <person name="Rigden D.J."/>
            <person name="Fitzpatrick D.A."/>
            <person name="Lorenzo-Morales J."/>
            <person name="Bateman A."/>
            <person name="Chiu C.H."/>
            <person name="Tang P."/>
            <person name="Hegemann P."/>
            <person name="Fromm H."/>
            <person name="Raoult D."/>
            <person name="Greub G."/>
            <person name="Miranda-Saavedra D."/>
            <person name="Chen N."/>
            <person name="Nash P."/>
            <person name="Ginger M.L."/>
            <person name="Horn M."/>
            <person name="Schaap P."/>
            <person name="Caler L."/>
            <person name="Loftus B."/>
        </authorList>
    </citation>
    <scope>NUCLEOTIDE SEQUENCE [LARGE SCALE GENOMIC DNA]</scope>
    <source>
        <strain evidence="2 3">Neff</strain>
    </source>
</reference>
<feature type="transmembrane region" description="Helical" evidence="1">
    <location>
        <begin position="125"/>
        <end position="143"/>
    </location>
</feature>
<keyword evidence="1" id="KW-0472">Membrane</keyword>
<evidence type="ECO:0000256" key="1">
    <source>
        <dbReference type="SAM" id="Phobius"/>
    </source>
</evidence>
<dbReference type="Proteomes" id="UP000011083">
    <property type="component" value="Unassembled WGS sequence"/>
</dbReference>
<protein>
    <submittedName>
        <fullName evidence="2">Uncharacterized protein</fullName>
    </submittedName>
</protein>
<keyword evidence="1" id="KW-1133">Transmembrane helix</keyword>
<gene>
    <name evidence="2" type="ORF">ACA1_183260</name>
</gene>
<organism evidence="2 3">
    <name type="scientific">Acanthamoeba castellanii (strain ATCC 30010 / Neff)</name>
    <dbReference type="NCBI Taxonomy" id="1257118"/>
    <lineage>
        <taxon>Eukaryota</taxon>
        <taxon>Amoebozoa</taxon>
        <taxon>Discosea</taxon>
        <taxon>Longamoebia</taxon>
        <taxon>Centramoebida</taxon>
        <taxon>Acanthamoebidae</taxon>
        <taxon>Acanthamoeba</taxon>
    </lineage>
</organism>
<keyword evidence="1" id="KW-0812">Transmembrane</keyword>
<proteinExistence type="predicted"/>
<dbReference type="GeneID" id="14922284"/>
<dbReference type="RefSeq" id="XP_004345936.1">
    <property type="nucleotide sequence ID" value="XM_004345886.1"/>
</dbReference>
<feature type="transmembrane region" description="Helical" evidence="1">
    <location>
        <begin position="101"/>
        <end position="119"/>
    </location>
</feature>
<dbReference type="AlphaFoldDB" id="L8H817"/>
<keyword evidence="3" id="KW-1185">Reference proteome</keyword>
<name>L8H817_ACACF</name>
<sequence length="186" mass="21174">MNRRRDDTYQYQSLPLAYPSPARGVLQQPVPHHHQPPQHQTQQHRLLSGKASGTWAEEWVDELTKALPMRAAFYHHVAFSVLTSQLPRLDFDLCEPIPSGVGWACMGACALLAFGYSYFVEGAVLWAIFSLLFYALTLTLHSIECGETFATNVRLWKWWLKRGGHAGDLRNLNTLDDDLDVFKTDM</sequence>
<evidence type="ECO:0000313" key="3">
    <source>
        <dbReference type="Proteomes" id="UP000011083"/>
    </source>
</evidence>
<dbReference type="KEGG" id="acan:ACA1_183260"/>
<accession>L8H817</accession>
<dbReference type="VEuPathDB" id="AmoebaDB:ACA1_183260"/>
<evidence type="ECO:0000313" key="2">
    <source>
        <dbReference type="EMBL" id="ELR21392.1"/>
    </source>
</evidence>
<dbReference type="EMBL" id="KB007904">
    <property type="protein sequence ID" value="ELR21392.1"/>
    <property type="molecule type" value="Genomic_DNA"/>
</dbReference>